<dbReference type="SUPFAM" id="SSF48150">
    <property type="entry name" value="DNA-glycosylase"/>
    <property type="match status" value="1"/>
</dbReference>
<protein>
    <submittedName>
        <fullName evidence="2">3-methyladenine DNA glycosylase</fullName>
    </submittedName>
</protein>
<name>H0UIK7_9BACT</name>
<dbReference type="PANTHER" id="PTHR30037">
    <property type="entry name" value="DNA-3-METHYLADENINE GLYCOSYLASE 1"/>
    <property type="match status" value="1"/>
</dbReference>
<dbReference type="InterPro" id="IPR052891">
    <property type="entry name" value="DNA-3mA_glycosylase"/>
</dbReference>
<keyword evidence="3" id="KW-1185">Reference proteome</keyword>
<feature type="binding site" evidence="1">
    <location>
        <position position="7"/>
    </location>
    <ligand>
        <name>Zn(2+)</name>
        <dbReference type="ChEBI" id="CHEBI:29105"/>
    </ligand>
</feature>
<gene>
    <name evidence="2" type="ORF">JonanDRAFT_1388</name>
</gene>
<feature type="binding site" evidence="1">
    <location>
        <position position="20"/>
    </location>
    <ligand>
        <name>Zn(2+)</name>
        <dbReference type="ChEBI" id="CHEBI:29105"/>
    </ligand>
</feature>
<dbReference type="InterPro" id="IPR005019">
    <property type="entry name" value="Adenine_glyco"/>
</dbReference>
<accession>H0UIK7</accession>
<dbReference type="Pfam" id="PF03352">
    <property type="entry name" value="Adenine_glyco"/>
    <property type="match status" value="1"/>
</dbReference>
<feature type="binding site" evidence="1">
    <location>
        <position position="177"/>
    </location>
    <ligand>
        <name>Zn(2+)</name>
        <dbReference type="ChEBI" id="CHEBI:29105"/>
    </ligand>
</feature>
<dbReference type="OrthoDB" id="9807664at2"/>
<dbReference type="PANTHER" id="PTHR30037:SF4">
    <property type="entry name" value="DNA-3-METHYLADENINE GLYCOSYLASE I"/>
    <property type="match status" value="1"/>
</dbReference>
<dbReference type="eggNOG" id="COG2818">
    <property type="taxonomic scope" value="Bacteria"/>
</dbReference>
<dbReference type="Proteomes" id="UP000003806">
    <property type="component" value="Chromosome"/>
</dbReference>
<dbReference type="HOGENOM" id="CLU_083758_1_0_0"/>
<keyword evidence="1" id="KW-0862">Zinc</keyword>
<evidence type="ECO:0000256" key="1">
    <source>
        <dbReference type="PIRSR" id="PIRSR605019-1"/>
    </source>
</evidence>
<feature type="binding site" evidence="1">
    <location>
        <position position="181"/>
    </location>
    <ligand>
        <name>Zn(2+)</name>
        <dbReference type="ChEBI" id="CHEBI:29105"/>
    </ligand>
</feature>
<evidence type="ECO:0000313" key="2">
    <source>
        <dbReference type="EMBL" id="EHM13752.1"/>
    </source>
</evidence>
<dbReference type="Gene3D" id="1.10.340.30">
    <property type="entry name" value="Hypothetical protein, domain 2"/>
    <property type="match status" value="1"/>
</dbReference>
<evidence type="ECO:0000313" key="3">
    <source>
        <dbReference type="Proteomes" id="UP000003806"/>
    </source>
</evidence>
<reference evidence="2 3" key="1">
    <citation type="submission" date="2011-11" db="EMBL/GenBank/DDBJ databases">
        <title>The Noncontiguous Finished genome of Jonquetella anthropi DSM 22815.</title>
        <authorList>
            <consortium name="US DOE Joint Genome Institute (JGI-PGF)"/>
            <person name="Lucas S."/>
            <person name="Copeland A."/>
            <person name="Lapidus A."/>
            <person name="Glavina del Rio T."/>
            <person name="Dalin E."/>
            <person name="Tice H."/>
            <person name="Bruce D."/>
            <person name="Goodwin L."/>
            <person name="Pitluck S."/>
            <person name="Peters L."/>
            <person name="Mikhailova N."/>
            <person name="Held B."/>
            <person name="Kyrpides N."/>
            <person name="Mavromatis K."/>
            <person name="Ivanova N."/>
            <person name="Markowitz V."/>
            <person name="Cheng J.-F."/>
            <person name="Hugenholtz P."/>
            <person name="Woyke T."/>
            <person name="Wu D."/>
            <person name="Gronow S."/>
            <person name="Wellnitz S."/>
            <person name="Brambilla E."/>
            <person name="Klenk H.-P."/>
            <person name="Eisen J.A."/>
        </authorList>
    </citation>
    <scope>NUCLEOTIDE SEQUENCE [LARGE SCALE GENOMIC DNA]</scope>
    <source>
        <strain evidence="2 3">DSM 22815</strain>
    </source>
</reference>
<dbReference type="InterPro" id="IPR011257">
    <property type="entry name" value="DNA_glycosylase"/>
</dbReference>
<proteinExistence type="predicted"/>
<sequence length="196" mass="22567">MDRVTRCPWPGNDGLYQAYHDLEWGRPCWDERSLFELLVLEGAQAGLSWLTILRRREGYRAAFCRFDPEAVARFDERKVDELAADPRIIRNRRKIEAAITNARAWLALRDRVDPAAWLWETVGGSPVINRYDRQEQVPAQTDLSRFLSRRLKEAGFVFVGPTICYAFMQSSGMVCDHLTSCFCHPDNGPFGPRKNS</sequence>
<dbReference type="GO" id="GO:0008725">
    <property type="term" value="F:DNA-3-methyladenine glycosylase activity"/>
    <property type="evidence" value="ECO:0007669"/>
    <property type="project" value="InterPro"/>
</dbReference>
<dbReference type="EMBL" id="CM001376">
    <property type="protein sequence ID" value="EHM13752.1"/>
    <property type="molecule type" value="Genomic_DNA"/>
</dbReference>
<dbReference type="GO" id="GO:0046872">
    <property type="term" value="F:metal ion binding"/>
    <property type="evidence" value="ECO:0007669"/>
    <property type="project" value="UniProtKB-KW"/>
</dbReference>
<dbReference type="RefSeq" id="WP_008519430.1">
    <property type="nucleotide sequence ID" value="NZ_CM001376.1"/>
</dbReference>
<dbReference type="STRING" id="885272.JonanDRAFT_1388"/>
<dbReference type="AlphaFoldDB" id="H0UIK7"/>
<organism evidence="2 3">
    <name type="scientific">Jonquetella anthropi DSM 22815</name>
    <dbReference type="NCBI Taxonomy" id="885272"/>
    <lineage>
        <taxon>Bacteria</taxon>
        <taxon>Thermotogati</taxon>
        <taxon>Synergistota</taxon>
        <taxon>Synergistia</taxon>
        <taxon>Synergistales</taxon>
        <taxon>Dethiosulfovibrionaceae</taxon>
        <taxon>Jonquetella</taxon>
    </lineage>
</organism>
<keyword evidence="1" id="KW-0479">Metal-binding</keyword>
<dbReference type="GO" id="GO:0006284">
    <property type="term" value="P:base-excision repair"/>
    <property type="evidence" value="ECO:0007669"/>
    <property type="project" value="InterPro"/>
</dbReference>